<feature type="domain" description="Glycosyltransferase subfamily 4-like N-terminal" evidence="2">
    <location>
        <begin position="16"/>
        <end position="205"/>
    </location>
</feature>
<dbReference type="InterPro" id="IPR028098">
    <property type="entry name" value="Glyco_trans_4-like_N"/>
</dbReference>
<dbReference type="RefSeq" id="WP_112783039.1">
    <property type="nucleotide sequence ID" value="NZ_CP030041.1"/>
</dbReference>
<proteinExistence type="predicted"/>
<gene>
    <name evidence="3" type="ORF">DN752_05620</name>
</gene>
<name>A0A2Z4IEX2_9BACT</name>
<evidence type="ECO:0000259" key="1">
    <source>
        <dbReference type="Pfam" id="PF00534"/>
    </source>
</evidence>
<dbReference type="GO" id="GO:0016757">
    <property type="term" value="F:glycosyltransferase activity"/>
    <property type="evidence" value="ECO:0007669"/>
    <property type="project" value="InterPro"/>
</dbReference>
<organism evidence="3 4">
    <name type="scientific">Echinicola strongylocentroti</name>
    <dbReference type="NCBI Taxonomy" id="1795355"/>
    <lineage>
        <taxon>Bacteria</taxon>
        <taxon>Pseudomonadati</taxon>
        <taxon>Bacteroidota</taxon>
        <taxon>Cytophagia</taxon>
        <taxon>Cytophagales</taxon>
        <taxon>Cyclobacteriaceae</taxon>
        <taxon>Echinicola</taxon>
    </lineage>
</organism>
<evidence type="ECO:0000259" key="2">
    <source>
        <dbReference type="Pfam" id="PF13439"/>
    </source>
</evidence>
<dbReference type="KEGG" id="est:DN752_05620"/>
<evidence type="ECO:0000313" key="4">
    <source>
        <dbReference type="Proteomes" id="UP000248688"/>
    </source>
</evidence>
<accession>A0A2Z4IEX2</accession>
<dbReference type="EMBL" id="CP030041">
    <property type="protein sequence ID" value="AWW29641.1"/>
    <property type="molecule type" value="Genomic_DNA"/>
</dbReference>
<dbReference type="Pfam" id="PF13439">
    <property type="entry name" value="Glyco_transf_4"/>
    <property type="match status" value="1"/>
</dbReference>
<dbReference type="PANTHER" id="PTHR12526">
    <property type="entry name" value="GLYCOSYLTRANSFERASE"/>
    <property type="match status" value="1"/>
</dbReference>
<dbReference type="AlphaFoldDB" id="A0A2Z4IEX2"/>
<evidence type="ECO:0000313" key="3">
    <source>
        <dbReference type="EMBL" id="AWW29641.1"/>
    </source>
</evidence>
<dbReference type="OrthoDB" id="9787111at2"/>
<reference evidence="3 4" key="1">
    <citation type="submission" date="2018-06" db="EMBL/GenBank/DDBJ databases">
        <title>Echinicola strongylocentroti sp. nov., isolated from a sea urchin Strongylocentrotus intermedius.</title>
        <authorList>
            <person name="Bae S.S."/>
        </authorList>
    </citation>
    <scope>NUCLEOTIDE SEQUENCE [LARGE SCALE GENOMIC DNA]</scope>
    <source>
        <strain evidence="3 4">MEBiC08714</strain>
    </source>
</reference>
<sequence>MKILYINSLYAPDIRGGAEISLKLLVEGMQSRGIEVRVLSMVPDGDLSVSTVDGVSVYRAGLHNRYWPYSPKHQPNYQRLLWHVKDRDNRDMARNVHEVIKREKPDIVSCHNLAGWSIAVWDVIRQHNIPIVQVLHDLYLLCPNSNMFKNDIPCKGICMECKVLRLHHGKKSSQVDAVVGISQSILDKFTAEGYFPNATSYVIHNTRSIASPGLPKTRVAGSPLRIGYLGTLSKIKGVEWLIETVKNLSFPTQLSIAGKGKTAYEEHLTALSLDHDYINFIGYVKPSELFEQIDVLVVPSLWEEPLGMVAIEALAHHVPVIANKAGGLKETVKEGINGLFCAAERPKSLAEALQKLYENTGYYNQLSAQARNSVASILDRDRMLDAYQEVITSTLEKHLLETP</sequence>
<dbReference type="InterPro" id="IPR001296">
    <property type="entry name" value="Glyco_trans_1"/>
</dbReference>
<keyword evidence="4" id="KW-1185">Reference proteome</keyword>
<keyword evidence="3" id="KW-0808">Transferase</keyword>
<dbReference type="Proteomes" id="UP000248688">
    <property type="component" value="Chromosome"/>
</dbReference>
<feature type="domain" description="Glycosyl transferase family 1" evidence="1">
    <location>
        <begin position="221"/>
        <end position="372"/>
    </location>
</feature>
<dbReference type="Pfam" id="PF00534">
    <property type="entry name" value="Glycos_transf_1"/>
    <property type="match status" value="1"/>
</dbReference>
<protein>
    <submittedName>
        <fullName evidence="3">Group 1 glycosyl transferase</fullName>
    </submittedName>
</protein>
<dbReference type="Gene3D" id="3.40.50.2000">
    <property type="entry name" value="Glycogen Phosphorylase B"/>
    <property type="match status" value="2"/>
</dbReference>
<dbReference type="SUPFAM" id="SSF53756">
    <property type="entry name" value="UDP-Glycosyltransferase/glycogen phosphorylase"/>
    <property type="match status" value="1"/>
</dbReference>
<dbReference type="CDD" id="cd03823">
    <property type="entry name" value="GT4_ExpE7-like"/>
    <property type="match status" value="1"/>
</dbReference>
<dbReference type="PANTHER" id="PTHR12526:SF630">
    <property type="entry name" value="GLYCOSYLTRANSFERASE"/>
    <property type="match status" value="1"/>
</dbReference>